<evidence type="ECO:0000256" key="5">
    <source>
        <dbReference type="ARBA" id="ARBA00047539"/>
    </source>
</evidence>
<protein>
    <recommendedName>
        <fullName evidence="4">Methanethiol oxidase</fullName>
        <ecNumber evidence="3">1.8.3.4</ecNumber>
    </recommendedName>
</protein>
<dbReference type="STRING" id="667676.SAMN05192539_100339"/>
<comment type="pathway">
    <text evidence="1">Organosulfur degradation.</text>
</comment>
<dbReference type="InterPro" id="IPR015943">
    <property type="entry name" value="WD40/YVTN_repeat-like_dom_sf"/>
</dbReference>
<keyword evidence="7" id="KW-1185">Reference proteome</keyword>
<accession>A0A1H6SBL9</accession>
<dbReference type="PANTHER" id="PTHR23300">
    <property type="entry name" value="METHANETHIOL OXIDASE"/>
    <property type="match status" value="1"/>
</dbReference>
<comment type="similarity">
    <text evidence="2">Belongs to the selenium-binding protein family.</text>
</comment>
<dbReference type="PANTHER" id="PTHR23300:SF0">
    <property type="entry name" value="METHANETHIOL OXIDASE"/>
    <property type="match status" value="1"/>
</dbReference>
<dbReference type="EMBL" id="FNYE01000003">
    <property type="protein sequence ID" value="SEI62147.1"/>
    <property type="molecule type" value="Genomic_DNA"/>
</dbReference>
<dbReference type="Gene3D" id="2.130.10.10">
    <property type="entry name" value="YVTN repeat-like/Quinoprotein amine dehydrogenase"/>
    <property type="match status" value="1"/>
</dbReference>
<organism evidence="6 7">
    <name type="scientific">Paraburkholderia diazotrophica</name>
    <dbReference type="NCBI Taxonomy" id="667676"/>
    <lineage>
        <taxon>Bacteria</taxon>
        <taxon>Pseudomonadati</taxon>
        <taxon>Pseudomonadota</taxon>
        <taxon>Betaproteobacteria</taxon>
        <taxon>Burkholderiales</taxon>
        <taxon>Burkholderiaceae</taxon>
        <taxon>Paraburkholderia</taxon>
    </lineage>
</organism>
<dbReference type="Proteomes" id="UP000198866">
    <property type="component" value="Unassembled WGS sequence"/>
</dbReference>
<comment type="catalytic activity">
    <reaction evidence="5">
        <text>methanethiol + O2 + H2O = hydrogen sulfide + formaldehyde + H2O2 + H(+)</text>
        <dbReference type="Rhea" id="RHEA:11812"/>
        <dbReference type="ChEBI" id="CHEBI:15377"/>
        <dbReference type="ChEBI" id="CHEBI:15378"/>
        <dbReference type="ChEBI" id="CHEBI:15379"/>
        <dbReference type="ChEBI" id="CHEBI:16007"/>
        <dbReference type="ChEBI" id="CHEBI:16240"/>
        <dbReference type="ChEBI" id="CHEBI:16842"/>
        <dbReference type="ChEBI" id="CHEBI:29919"/>
        <dbReference type="EC" id="1.8.3.4"/>
    </reaction>
</comment>
<sequence>MATWKPDPTFYPSARMAGSAPKETVAYVASFDPSRETPDELAVVDVDPGSAEYGRIVSSVPMPNTGDELHHFGWNACSSCLCPNAPHPHTERRYLVVPGLRSSRIHILDTKPDKRNPQIVRVLEPAEVAEKAGYTRPHTVHCGPAGIYVVALANAQGEAPGGIFLMDHETFDIRGQWEIDRGPQQLSYDGWWHLGYDTVVTSEWGLPATFENGLVPEVLLGGQYGHRLHFWDMNTRKHKQVVDFGAENQLVFELRPAHDPTKAYGFVNSVISLKDLSASIWTWYRDGDQWAARKVIEIPAEPADASQLPPLLKGFGAVPPLVTDIALSLDDRFLYVSCWGTGDLKQYDVSDPMRPELTGTVRIGGIAARATHPGADGRPLNGGPQMVEVSRDGSRVYFTNSLYGVIDEQFYTEGIDGWMVRLNADKSGGLTVADDFFVDWPKSHRPHQIRLEGGDASSDSYCYP</sequence>
<dbReference type="OrthoDB" id="9768634at2"/>
<dbReference type="EC" id="1.8.3.4" evidence="3"/>
<dbReference type="InterPro" id="IPR008826">
    <property type="entry name" value="Se-bd"/>
</dbReference>
<proteinExistence type="inferred from homology"/>
<evidence type="ECO:0000313" key="7">
    <source>
        <dbReference type="Proteomes" id="UP000198866"/>
    </source>
</evidence>
<dbReference type="GO" id="GO:0008430">
    <property type="term" value="F:selenium binding"/>
    <property type="evidence" value="ECO:0007669"/>
    <property type="project" value="InterPro"/>
</dbReference>
<dbReference type="RefSeq" id="WP_090863687.1">
    <property type="nucleotide sequence ID" value="NZ_FNYE01000003.1"/>
</dbReference>
<reference evidence="7" key="1">
    <citation type="submission" date="2016-10" db="EMBL/GenBank/DDBJ databases">
        <authorList>
            <person name="Varghese N."/>
            <person name="Submissions S."/>
        </authorList>
    </citation>
    <scope>NUCLEOTIDE SEQUENCE [LARGE SCALE GENOMIC DNA]</scope>
    <source>
        <strain evidence="7">LMG 26031</strain>
    </source>
</reference>
<dbReference type="GO" id="GO:0018549">
    <property type="term" value="F:methanethiol oxidase activity"/>
    <property type="evidence" value="ECO:0007669"/>
    <property type="project" value="UniProtKB-EC"/>
</dbReference>
<dbReference type="SUPFAM" id="SSF75011">
    <property type="entry name" value="3-carboxy-cis,cis-mucoante lactonizing enzyme"/>
    <property type="match status" value="1"/>
</dbReference>
<dbReference type="AlphaFoldDB" id="A0A1H6SBL9"/>
<evidence type="ECO:0000256" key="2">
    <source>
        <dbReference type="ARBA" id="ARBA00005606"/>
    </source>
</evidence>
<evidence type="ECO:0000256" key="1">
    <source>
        <dbReference type="ARBA" id="ARBA00005177"/>
    </source>
</evidence>
<name>A0A1H6SBL9_9BURK</name>
<dbReference type="Pfam" id="PF05694">
    <property type="entry name" value="SBP56"/>
    <property type="match status" value="1"/>
</dbReference>
<evidence type="ECO:0000256" key="4">
    <source>
        <dbReference type="ARBA" id="ARBA00015601"/>
    </source>
</evidence>
<evidence type="ECO:0000256" key="3">
    <source>
        <dbReference type="ARBA" id="ARBA00012510"/>
    </source>
</evidence>
<evidence type="ECO:0000313" key="6">
    <source>
        <dbReference type="EMBL" id="SEI62147.1"/>
    </source>
</evidence>
<gene>
    <name evidence="6" type="ORF">SAMN05192539_100339</name>
</gene>